<keyword evidence="4" id="KW-0808">Transferase</keyword>
<evidence type="ECO:0000256" key="2">
    <source>
        <dbReference type="ARBA" id="ARBA00022454"/>
    </source>
</evidence>
<feature type="domain" description="Post-SET" evidence="13">
    <location>
        <begin position="689"/>
        <end position="705"/>
    </location>
</feature>
<dbReference type="InterPro" id="IPR001214">
    <property type="entry name" value="SET_dom"/>
</dbReference>
<dbReference type="FunFam" id="2.30.280.10:FF:000003">
    <property type="entry name" value="Histone-lysine N-methyltransferase, H3 lysine-9 specific SUVH5"/>
    <property type="match status" value="1"/>
</dbReference>
<evidence type="ECO:0000256" key="9">
    <source>
        <dbReference type="PROSITE-ProRule" id="PRU00358"/>
    </source>
</evidence>
<evidence type="ECO:0000256" key="7">
    <source>
        <dbReference type="ARBA" id="ARBA00023242"/>
    </source>
</evidence>
<dbReference type="PROSITE" id="PS51575">
    <property type="entry name" value="SAM_MT43_SUVAR39_2"/>
    <property type="match status" value="1"/>
</dbReference>
<dbReference type="InterPro" id="IPR003105">
    <property type="entry name" value="SRA_YDG"/>
</dbReference>
<name>A0A371FJ48_MUCPR</name>
<dbReference type="GO" id="GO:0032259">
    <property type="term" value="P:methylation"/>
    <property type="evidence" value="ECO:0007669"/>
    <property type="project" value="UniProtKB-KW"/>
</dbReference>
<feature type="region of interest" description="Disordered" evidence="10">
    <location>
        <begin position="79"/>
        <end position="177"/>
    </location>
</feature>
<proteinExistence type="predicted"/>
<feature type="non-terminal residue" evidence="15">
    <location>
        <position position="1"/>
    </location>
</feature>
<evidence type="ECO:0000256" key="1">
    <source>
        <dbReference type="ARBA" id="ARBA00004584"/>
    </source>
</evidence>
<dbReference type="Gene3D" id="2.170.270.10">
    <property type="entry name" value="SET domain"/>
    <property type="match status" value="1"/>
</dbReference>
<dbReference type="InterPro" id="IPR025794">
    <property type="entry name" value="H3-K9-MeTrfase_plant"/>
</dbReference>
<feature type="region of interest" description="Disordered" evidence="10">
    <location>
        <begin position="1"/>
        <end position="21"/>
    </location>
</feature>
<evidence type="ECO:0000256" key="4">
    <source>
        <dbReference type="ARBA" id="ARBA00022679"/>
    </source>
</evidence>
<evidence type="ECO:0000256" key="5">
    <source>
        <dbReference type="ARBA" id="ARBA00022691"/>
    </source>
</evidence>
<evidence type="ECO:0000256" key="10">
    <source>
        <dbReference type="SAM" id="MobiDB-lite"/>
    </source>
</evidence>
<dbReference type="STRING" id="157652.A0A371FJ48"/>
<keyword evidence="16" id="KW-1185">Reference proteome</keyword>
<dbReference type="InterPro" id="IPR003616">
    <property type="entry name" value="Post-SET_dom"/>
</dbReference>
<dbReference type="GO" id="GO:0003690">
    <property type="term" value="F:double-stranded DNA binding"/>
    <property type="evidence" value="ECO:0007669"/>
    <property type="project" value="TreeGrafter"/>
</dbReference>
<dbReference type="GO" id="GO:0008270">
    <property type="term" value="F:zinc ion binding"/>
    <property type="evidence" value="ECO:0007669"/>
    <property type="project" value="InterPro"/>
</dbReference>
<dbReference type="GO" id="GO:0042054">
    <property type="term" value="F:histone methyltransferase activity"/>
    <property type="evidence" value="ECO:0007669"/>
    <property type="project" value="InterPro"/>
</dbReference>
<feature type="domain" description="Pre-SET" evidence="12">
    <location>
        <begin position="480"/>
        <end position="541"/>
    </location>
</feature>
<keyword evidence="2" id="KW-0158">Chromosome</keyword>
<dbReference type="SMART" id="SM00466">
    <property type="entry name" value="SRA"/>
    <property type="match status" value="1"/>
</dbReference>
<dbReference type="Proteomes" id="UP000257109">
    <property type="component" value="Unassembled WGS sequence"/>
</dbReference>
<evidence type="ECO:0000256" key="8">
    <source>
        <dbReference type="ARBA" id="ARBA00023328"/>
    </source>
</evidence>
<dbReference type="InterPro" id="IPR051357">
    <property type="entry name" value="H3K9_HMTase_SUVAR3-9"/>
</dbReference>
<sequence>MEHHFGQDPAPAPGSFDKSRVLNVKPLRTLVPVFPSPSNPASSSTPQGGAPFVCVSPSGPFPSGVAPFYPFFISPESQRLSEQNAQTPTAQRVPAGPISTAVPINSFRTPTGAANGDVGSSRKSTRSRGHVTEEDGYSNVEIDEVDAEDGTGTGRSKRKSQKKTKGRQSGGPADVDPDAVAADILKSLNPVVFDVLNQPEGCRDSVAYTLMVYEVMRRKLGQIEDSARAANSGAKRPDLKAGTLMMNKGIRTNSKKRTGAVPGVEIGDIFFFRFELCLVGLHAPSMAGIDYIGTKTSQDEEPLAVSIVSSGGYEDNVEDGDVLIYSGQGGVNRDKGASDQKLERGNLALEKSLHRGNEVRVIRGLRDVQHPTGKVYVYDGLYKIQDSWVEKAKSGFNVFKYKLVRLPGQPQAYMIWKSVQQWTEKSASRVGVILPDLTSGAENVPVCLVNDVDTEKGPAYFTYVPTLKNLRPTAPVESSTGCSCVGGCQPNNFNCPCIQKNGGYLPYSAASLLADLKSVIYECGPSCQCPTNCRNRVSQGGLKFRLEVYKTKNKGWGLRSWDAIRAGTFICEYAGEVVDNARVEELGGDNEDDYIFDSTRIYQQLEVFPGDTEAPKVPSPLYISARNKGNVARFMNHSCCPNVLWRPVIRENKNESDLHIAFYAIRHIPPMMELTYDYGIVLPLKVGQRKKKCLCGSVKCRGACWKAICVDYLNLTI</sequence>
<keyword evidence="5" id="KW-0949">S-adenosyl-L-methionine</keyword>
<protein>
    <submittedName>
        <fullName evidence="15">Histone-lysine N-methyltransferase, H3 lysine-9 specific SUVH1</fullName>
    </submittedName>
</protein>
<dbReference type="SUPFAM" id="SSF88697">
    <property type="entry name" value="PUA domain-like"/>
    <property type="match status" value="1"/>
</dbReference>
<dbReference type="SMART" id="SM00317">
    <property type="entry name" value="SET"/>
    <property type="match status" value="1"/>
</dbReference>
<dbReference type="GO" id="GO:0000775">
    <property type="term" value="C:chromosome, centromeric region"/>
    <property type="evidence" value="ECO:0007669"/>
    <property type="project" value="UniProtKB-SubCell"/>
</dbReference>
<dbReference type="SUPFAM" id="SSF82199">
    <property type="entry name" value="SET domain"/>
    <property type="match status" value="1"/>
</dbReference>
<evidence type="ECO:0000256" key="3">
    <source>
        <dbReference type="ARBA" id="ARBA00022603"/>
    </source>
</evidence>
<dbReference type="Gene3D" id="2.30.280.10">
    <property type="entry name" value="SRA-YDG"/>
    <property type="match status" value="1"/>
</dbReference>
<dbReference type="InterPro" id="IPR015947">
    <property type="entry name" value="PUA-like_sf"/>
</dbReference>
<evidence type="ECO:0000313" key="16">
    <source>
        <dbReference type="Proteomes" id="UP000257109"/>
    </source>
</evidence>
<accession>A0A371FJ48</accession>
<evidence type="ECO:0000259" key="12">
    <source>
        <dbReference type="PROSITE" id="PS50867"/>
    </source>
</evidence>
<dbReference type="InterPro" id="IPR046341">
    <property type="entry name" value="SET_dom_sf"/>
</dbReference>
<evidence type="ECO:0000259" key="11">
    <source>
        <dbReference type="PROSITE" id="PS50280"/>
    </source>
</evidence>
<dbReference type="PROSITE" id="PS51015">
    <property type="entry name" value="YDG"/>
    <property type="match status" value="1"/>
</dbReference>
<feature type="domain" description="YDG" evidence="14">
    <location>
        <begin position="259"/>
        <end position="405"/>
    </location>
</feature>
<dbReference type="EMBL" id="QJKJ01008895">
    <property type="protein sequence ID" value="RDX78348.1"/>
    <property type="molecule type" value="Genomic_DNA"/>
</dbReference>
<keyword evidence="3" id="KW-0489">Methyltransferase</keyword>
<dbReference type="InterPro" id="IPR007728">
    <property type="entry name" value="Pre-SET_dom"/>
</dbReference>
<dbReference type="SMART" id="SM00468">
    <property type="entry name" value="PreSET"/>
    <property type="match status" value="1"/>
</dbReference>
<dbReference type="InterPro" id="IPR036987">
    <property type="entry name" value="SRA-YDG_sf"/>
</dbReference>
<organism evidence="15 16">
    <name type="scientific">Mucuna pruriens</name>
    <name type="common">Velvet bean</name>
    <name type="synonym">Dolichos pruriens</name>
    <dbReference type="NCBI Taxonomy" id="157652"/>
    <lineage>
        <taxon>Eukaryota</taxon>
        <taxon>Viridiplantae</taxon>
        <taxon>Streptophyta</taxon>
        <taxon>Embryophyta</taxon>
        <taxon>Tracheophyta</taxon>
        <taxon>Spermatophyta</taxon>
        <taxon>Magnoliopsida</taxon>
        <taxon>eudicotyledons</taxon>
        <taxon>Gunneridae</taxon>
        <taxon>Pentapetalae</taxon>
        <taxon>rosids</taxon>
        <taxon>fabids</taxon>
        <taxon>Fabales</taxon>
        <taxon>Fabaceae</taxon>
        <taxon>Papilionoideae</taxon>
        <taxon>50 kb inversion clade</taxon>
        <taxon>NPAAA clade</taxon>
        <taxon>indigoferoid/millettioid clade</taxon>
        <taxon>Phaseoleae</taxon>
        <taxon>Mucuna</taxon>
    </lineage>
</organism>
<reference evidence="15" key="1">
    <citation type="submission" date="2018-05" db="EMBL/GenBank/DDBJ databases">
        <title>Draft genome of Mucuna pruriens seed.</title>
        <authorList>
            <person name="Nnadi N.E."/>
            <person name="Vos R."/>
            <person name="Hasami M.H."/>
            <person name="Devisetty U.K."/>
            <person name="Aguiy J.C."/>
        </authorList>
    </citation>
    <scope>NUCLEOTIDE SEQUENCE [LARGE SCALE GENOMIC DNA]</scope>
    <source>
        <strain evidence="15">JCA_2017</strain>
    </source>
</reference>
<comment type="caution">
    <text evidence="15">The sequence shown here is derived from an EMBL/GenBank/DDBJ whole genome shotgun (WGS) entry which is preliminary data.</text>
</comment>
<evidence type="ECO:0000259" key="13">
    <source>
        <dbReference type="PROSITE" id="PS50868"/>
    </source>
</evidence>
<keyword evidence="8" id="KW-0137">Centromere</keyword>
<dbReference type="Pfam" id="PF02182">
    <property type="entry name" value="SAD_SRA"/>
    <property type="match status" value="1"/>
</dbReference>
<dbReference type="PANTHER" id="PTHR45660">
    <property type="entry name" value="HISTONE-LYSINE N-METHYLTRANSFERASE SETMAR"/>
    <property type="match status" value="1"/>
</dbReference>
<keyword evidence="6" id="KW-0156">Chromatin regulator</keyword>
<dbReference type="Pfam" id="PF05033">
    <property type="entry name" value="Pre-SET"/>
    <property type="match status" value="1"/>
</dbReference>
<dbReference type="PROSITE" id="PS50280">
    <property type="entry name" value="SET"/>
    <property type="match status" value="1"/>
</dbReference>
<feature type="domain" description="SET" evidence="11">
    <location>
        <begin position="544"/>
        <end position="679"/>
    </location>
</feature>
<dbReference type="PROSITE" id="PS50867">
    <property type="entry name" value="PRE_SET"/>
    <property type="match status" value="1"/>
</dbReference>
<dbReference type="PROSITE" id="PS50868">
    <property type="entry name" value="POST_SET"/>
    <property type="match status" value="1"/>
</dbReference>
<gene>
    <name evidence="15" type="primary">SUVH1</name>
    <name evidence="15" type="ORF">CR513_41387</name>
</gene>
<dbReference type="AlphaFoldDB" id="A0A371FJ48"/>
<dbReference type="Pfam" id="PF00856">
    <property type="entry name" value="SET"/>
    <property type="match status" value="1"/>
</dbReference>
<evidence type="ECO:0000256" key="6">
    <source>
        <dbReference type="ARBA" id="ARBA00022853"/>
    </source>
</evidence>
<dbReference type="OrthoDB" id="5792673at2759"/>
<evidence type="ECO:0000313" key="15">
    <source>
        <dbReference type="EMBL" id="RDX78348.1"/>
    </source>
</evidence>
<dbReference type="GO" id="GO:0005634">
    <property type="term" value="C:nucleus"/>
    <property type="evidence" value="ECO:0007669"/>
    <property type="project" value="UniProtKB-SubCell"/>
</dbReference>
<feature type="compositionally biased region" description="Polar residues" evidence="10">
    <location>
        <begin position="79"/>
        <end position="90"/>
    </location>
</feature>
<comment type="subcellular location">
    <subcellularLocation>
        <location evidence="1">Chromosome</location>
        <location evidence="1">Centromere</location>
    </subcellularLocation>
    <subcellularLocation>
        <location evidence="9">Nucleus</location>
    </subcellularLocation>
</comment>
<keyword evidence="7 9" id="KW-0539">Nucleus</keyword>
<dbReference type="PANTHER" id="PTHR45660:SF13">
    <property type="entry name" value="HISTONE-LYSINE N-METHYLTRANSFERASE SETMAR"/>
    <property type="match status" value="1"/>
</dbReference>
<feature type="compositionally biased region" description="Basic residues" evidence="10">
    <location>
        <begin position="155"/>
        <end position="166"/>
    </location>
</feature>
<evidence type="ECO:0000259" key="14">
    <source>
        <dbReference type="PROSITE" id="PS51015"/>
    </source>
</evidence>